<evidence type="ECO:0000256" key="1">
    <source>
        <dbReference type="SAM" id="Coils"/>
    </source>
</evidence>
<protein>
    <submittedName>
        <fullName evidence="3">DUF3138 family protein</fullName>
    </submittedName>
</protein>
<dbReference type="InterPro" id="IPR021485">
    <property type="entry name" value="DUF3138"/>
</dbReference>
<comment type="caution">
    <text evidence="3">The sequence shown here is derived from an EMBL/GenBank/DDBJ whole genome shotgun (WGS) entry which is preliminary data.</text>
</comment>
<dbReference type="Pfam" id="PF11336">
    <property type="entry name" value="DUF3138"/>
    <property type="match status" value="2"/>
</dbReference>
<dbReference type="SUPFAM" id="SSF56935">
    <property type="entry name" value="Porins"/>
    <property type="match status" value="1"/>
</dbReference>
<dbReference type="Proteomes" id="UP001221189">
    <property type="component" value="Unassembled WGS sequence"/>
</dbReference>
<feature type="signal peptide" evidence="2">
    <location>
        <begin position="1"/>
        <end position="23"/>
    </location>
</feature>
<feature type="coiled-coil region" evidence="1">
    <location>
        <begin position="19"/>
        <end position="53"/>
    </location>
</feature>
<keyword evidence="1" id="KW-0175">Coiled coil</keyword>
<organism evidence="3 4">
    <name type="scientific">Roseateles albus</name>
    <dbReference type="NCBI Taxonomy" id="2987525"/>
    <lineage>
        <taxon>Bacteria</taxon>
        <taxon>Pseudomonadati</taxon>
        <taxon>Pseudomonadota</taxon>
        <taxon>Betaproteobacteria</taxon>
        <taxon>Burkholderiales</taxon>
        <taxon>Sphaerotilaceae</taxon>
        <taxon>Roseateles</taxon>
    </lineage>
</organism>
<name>A0ABT5KK89_9BURK</name>
<evidence type="ECO:0000313" key="3">
    <source>
        <dbReference type="EMBL" id="MDC8774357.1"/>
    </source>
</evidence>
<gene>
    <name evidence="3" type="ORF">PRZ03_22565</name>
</gene>
<keyword evidence="2" id="KW-0732">Signal</keyword>
<sequence>MKFPIFAALTLAIASAYPSAALAQTNEELLKELRALRDRVNQLEEKLKANEAKPAATAAAPATAQWGMTPQQAQDFNRIAVKTEALEDSMEAFGLKNLKISGYMDPSYIYNRNQNRAGFQFLNNVANGGYHYDNSYIGTVALDLLKETEGGTRWHLTLSPNRGTDAVIGNGSVIQEASVSIPLGDLQTRLIAGHMPDWSGYEMLQPTLNKLVTHNLLFDFTLPTAYTGAGLEVTSGKWITKAVLANLNASMLPAGEKSPVIAYRVDYAKGEFDGFGFAGVHGKAANGIGGTGSTMLNLFEVDGYYIRGDWTMQGQVSYGGQKQASISPNPDTGALRNSEWWGLSGLVAYKFNPRFETVGRLDYLKNSKNGGGLLGFGADARNGIGPTMTGRDGDTGDLLLTDTERGANRMALALGINYLYDLNTTFKLEYRYDRADRSVFELVKDGSFSKSNNLLGASVVVKF</sequence>
<accession>A0ABT5KK89</accession>
<keyword evidence="4" id="KW-1185">Reference proteome</keyword>
<feature type="chain" id="PRO_5045447693" evidence="2">
    <location>
        <begin position="24"/>
        <end position="463"/>
    </location>
</feature>
<dbReference type="RefSeq" id="WP_273602364.1">
    <property type="nucleotide sequence ID" value="NZ_JAQQXT010000020.1"/>
</dbReference>
<reference evidence="3 4" key="1">
    <citation type="submission" date="2022-10" db="EMBL/GenBank/DDBJ databases">
        <title>Paucibacter sp. hw1 Genome sequencing.</title>
        <authorList>
            <person name="Park S."/>
        </authorList>
    </citation>
    <scope>NUCLEOTIDE SEQUENCE [LARGE SCALE GENOMIC DNA]</scope>
    <source>
        <strain evidence="4">hw1</strain>
    </source>
</reference>
<evidence type="ECO:0000313" key="4">
    <source>
        <dbReference type="Proteomes" id="UP001221189"/>
    </source>
</evidence>
<evidence type="ECO:0000256" key="2">
    <source>
        <dbReference type="SAM" id="SignalP"/>
    </source>
</evidence>
<proteinExistence type="predicted"/>
<dbReference type="EMBL" id="JAQQXT010000020">
    <property type="protein sequence ID" value="MDC8774357.1"/>
    <property type="molecule type" value="Genomic_DNA"/>
</dbReference>